<keyword evidence="1" id="KW-0812">Transmembrane</keyword>
<evidence type="ECO:0000256" key="1">
    <source>
        <dbReference type="SAM" id="Phobius"/>
    </source>
</evidence>
<dbReference type="Proteomes" id="UP000593998">
    <property type="component" value="Chromosome"/>
</dbReference>
<evidence type="ECO:0000313" key="5">
    <source>
        <dbReference type="Proteomes" id="UP000593998"/>
    </source>
</evidence>
<feature type="transmembrane region" description="Helical" evidence="1">
    <location>
        <begin position="92"/>
        <end position="112"/>
    </location>
</feature>
<feature type="transmembrane region" description="Helical" evidence="1">
    <location>
        <begin position="139"/>
        <end position="161"/>
    </location>
</feature>
<name>A0A1W2C7L9_9MICO</name>
<evidence type="ECO:0000313" key="4">
    <source>
        <dbReference type="Proteomes" id="UP000192634"/>
    </source>
</evidence>
<accession>A0A1W2C7L9</accession>
<dbReference type="EMBL" id="CP062789">
    <property type="protein sequence ID" value="QOK21303.1"/>
    <property type="molecule type" value="Genomic_DNA"/>
</dbReference>
<reference evidence="2 5" key="2">
    <citation type="submission" date="2020-10" db="EMBL/GenBank/DDBJ databases">
        <title>Janibacter indicus TT2 genome sequence.</title>
        <authorList>
            <person name="Lee K."/>
            <person name="Ganzorig M."/>
        </authorList>
    </citation>
    <scope>NUCLEOTIDE SEQUENCE [LARGE SCALE GENOMIC DNA]</scope>
    <source>
        <strain evidence="2 5">TT2</strain>
    </source>
</reference>
<protein>
    <submittedName>
        <fullName evidence="3">Uncharacterized protein</fullName>
    </submittedName>
</protein>
<feature type="transmembrane region" description="Helical" evidence="1">
    <location>
        <begin position="50"/>
        <end position="71"/>
    </location>
</feature>
<organism evidence="3 4">
    <name type="scientific">Janibacter indicus</name>
    <dbReference type="NCBI Taxonomy" id="857417"/>
    <lineage>
        <taxon>Bacteria</taxon>
        <taxon>Bacillati</taxon>
        <taxon>Actinomycetota</taxon>
        <taxon>Actinomycetes</taxon>
        <taxon>Micrococcales</taxon>
        <taxon>Intrasporangiaceae</taxon>
        <taxon>Janibacter</taxon>
    </lineage>
</organism>
<dbReference type="Proteomes" id="UP000192634">
    <property type="component" value="Unassembled WGS sequence"/>
</dbReference>
<dbReference type="OrthoDB" id="4715924at2"/>
<gene>
    <name evidence="2" type="ORF">IGS73_08845</name>
    <name evidence="3" type="ORF">SAMN06296429_11092</name>
</gene>
<dbReference type="AlphaFoldDB" id="A0A1W2C7L9"/>
<feature type="transmembrane region" description="Helical" evidence="1">
    <location>
        <begin position="203"/>
        <end position="227"/>
    </location>
</feature>
<dbReference type="EMBL" id="FWXN01000010">
    <property type="protein sequence ID" value="SMC81111.1"/>
    <property type="molecule type" value="Genomic_DNA"/>
</dbReference>
<proteinExistence type="predicted"/>
<evidence type="ECO:0000313" key="2">
    <source>
        <dbReference type="EMBL" id="QOK21303.1"/>
    </source>
</evidence>
<reference evidence="3 4" key="1">
    <citation type="submission" date="2017-04" db="EMBL/GenBank/DDBJ databases">
        <authorList>
            <person name="Afonso C.L."/>
            <person name="Miller P.J."/>
            <person name="Scott M.A."/>
            <person name="Spackman E."/>
            <person name="Goraichik I."/>
            <person name="Dimitrov K.M."/>
            <person name="Suarez D.L."/>
            <person name="Swayne D.E."/>
        </authorList>
    </citation>
    <scope>NUCLEOTIDE SEQUENCE [LARGE SCALE GENOMIC DNA]</scope>
    <source>
        <strain evidence="3 4">CGMCC 1.12511</strain>
    </source>
</reference>
<sequence length="270" mass="28073">MSWVALLLIGVGITDLVFSARPMRWLPEVIGAAGVVGLGLAAGLTSPRDLVALAVLVLVVLGWGRLVPIGFGGGARRAARAPRTPRAAGAAWWPLGWLMCWLALALVLAPWAGTGDGLLGRWVQAGGGAVWHLDSVDRLLLVVGAFLVQLSTGNVVVRLVLRATGTLSPNRGTGSQEVQRVRLLEGPAHSLKGGRLLGPMERVFILGLGLTGQFTAAGIVVAAKGLLRFPELQAARDSSRGPGIHAVTEYFLVGSFASWLIALAAVALLG</sequence>
<evidence type="ECO:0000313" key="3">
    <source>
        <dbReference type="EMBL" id="SMC81111.1"/>
    </source>
</evidence>
<keyword evidence="1" id="KW-0472">Membrane</keyword>
<feature type="transmembrane region" description="Helical" evidence="1">
    <location>
        <begin position="247"/>
        <end position="269"/>
    </location>
</feature>
<keyword evidence="1" id="KW-1133">Transmembrane helix</keyword>